<gene>
    <name evidence="1" type="ORF">CDG68_06055</name>
</gene>
<protein>
    <recommendedName>
        <fullName evidence="3">DUF4303 domain-containing protein</fullName>
    </recommendedName>
</protein>
<evidence type="ECO:0008006" key="3">
    <source>
        <dbReference type="Google" id="ProtNLM"/>
    </source>
</evidence>
<evidence type="ECO:0000313" key="2">
    <source>
        <dbReference type="Proteomes" id="UP000279962"/>
    </source>
</evidence>
<organism evidence="1 2">
    <name type="scientific">Acinetobacter wuhouensis</name>
    <dbReference type="NCBI Taxonomy" id="1879050"/>
    <lineage>
        <taxon>Bacteria</taxon>
        <taxon>Pseudomonadati</taxon>
        <taxon>Pseudomonadota</taxon>
        <taxon>Gammaproteobacteria</taxon>
        <taxon>Moraxellales</taxon>
        <taxon>Moraxellaceae</taxon>
        <taxon>Acinetobacter</taxon>
    </lineage>
</organism>
<accession>A0A3G2SZF1</accession>
<reference evidence="1 2" key="1">
    <citation type="submission" date="2018-10" db="EMBL/GenBank/DDBJ databases">
        <title>The complete genome of Acinetobacter wuhouensis strain WCHAW010062.</title>
        <authorList>
            <person name="Hu Y."/>
            <person name="Long H."/>
            <person name="Feng Y."/>
            <person name="Zong Z."/>
        </authorList>
    </citation>
    <scope>NUCLEOTIDE SEQUENCE [LARGE SCALE GENOMIC DNA]</scope>
    <source>
        <strain evidence="1 2">WCHAW010062</strain>
    </source>
</reference>
<name>A0A3G2SZF1_9GAMM</name>
<dbReference type="Proteomes" id="UP000279962">
    <property type="component" value="Chromosome"/>
</dbReference>
<dbReference type="AlphaFoldDB" id="A0A3G2SZF1"/>
<proteinExistence type="predicted"/>
<sequence>MSNQLLEQEQQIKTNIIDAFQAFYYRYKKQNIYAFVVEVDESFIIQSFLISTETSIFDETENKYQYLLEKDKWSFNQWKYRQKNNSPHQFSSTSAHAVEIHPDQLITHLFEHVFPDQVHLTQLDSLISIYQQAISFITKIYNLDLSRILFLIHSPIQKNIILDTAQQLNPSSSLLFEFMAHIRISKENPAIKSIKLRQIDKDELINLAQLVNLFEPYDSLSVAHQAYLLTLEPKFSDLHTHIQDLVKNIAAMNDPTLALDKAEILDRINYFYTV</sequence>
<dbReference type="EMBL" id="CP033133">
    <property type="protein sequence ID" value="AYO53251.1"/>
    <property type="molecule type" value="Genomic_DNA"/>
</dbReference>
<evidence type="ECO:0000313" key="1">
    <source>
        <dbReference type="EMBL" id="AYO53251.1"/>
    </source>
</evidence>
<dbReference type="RefSeq" id="WP_087552421.1">
    <property type="nucleotide sequence ID" value="NZ_CP033133.1"/>
</dbReference>